<dbReference type="InterPro" id="IPR014284">
    <property type="entry name" value="RNA_pol_sigma-70_dom"/>
</dbReference>
<keyword evidence="8" id="KW-1185">Reference proteome</keyword>
<dbReference type="Pfam" id="PF08281">
    <property type="entry name" value="Sigma70_r4_2"/>
    <property type="match status" value="1"/>
</dbReference>
<dbReference type="PANTHER" id="PTHR43133:SF46">
    <property type="entry name" value="RNA POLYMERASE SIGMA-70 FACTOR ECF SUBFAMILY"/>
    <property type="match status" value="1"/>
</dbReference>
<name>A0ABW4QUB8_9BACT</name>
<evidence type="ECO:0000313" key="8">
    <source>
        <dbReference type="Proteomes" id="UP001597197"/>
    </source>
</evidence>
<proteinExistence type="inferred from homology"/>
<dbReference type="InterPro" id="IPR036388">
    <property type="entry name" value="WH-like_DNA-bd_sf"/>
</dbReference>
<evidence type="ECO:0000256" key="2">
    <source>
        <dbReference type="ARBA" id="ARBA00023015"/>
    </source>
</evidence>
<dbReference type="RefSeq" id="WP_382313722.1">
    <property type="nucleotide sequence ID" value="NZ_JBHUFD010000003.1"/>
</dbReference>
<comment type="similarity">
    <text evidence="1">Belongs to the sigma-70 factor family. ECF subfamily.</text>
</comment>
<evidence type="ECO:0000313" key="7">
    <source>
        <dbReference type="EMBL" id="MFD1873179.1"/>
    </source>
</evidence>
<feature type="domain" description="RNA polymerase sigma factor 70 region 4 type 2" evidence="6">
    <location>
        <begin position="124"/>
        <end position="172"/>
    </location>
</feature>
<gene>
    <name evidence="7" type="ORF">ACFSDX_12115</name>
</gene>
<dbReference type="Gene3D" id="1.10.1740.10">
    <property type="match status" value="1"/>
</dbReference>
<reference evidence="8" key="1">
    <citation type="journal article" date="2019" name="Int. J. Syst. Evol. Microbiol.">
        <title>The Global Catalogue of Microorganisms (GCM) 10K type strain sequencing project: providing services to taxonomists for standard genome sequencing and annotation.</title>
        <authorList>
            <consortium name="The Broad Institute Genomics Platform"/>
            <consortium name="The Broad Institute Genome Sequencing Center for Infectious Disease"/>
            <person name="Wu L."/>
            <person name="Ma J."/>
        </authorList>
    </citation>
    <scope>NUCLEOTIDE SEQUENCE [LARGE SCALE GENOMIC DNA]</scope>
    <source>
        <strain evidence="8">CGMCC 1.15795</strain>
    </source>
</reference>
<accession>A0ABW4QUB8</accession>
<dbReference type="InterPro" id="IPR013324">
    <property type="entry name" value="RNA_pol_sigma_r3/r4-like"/>
</dbReference>
<evidence type="ECO:0000256" key="4">
    <source>
        <dbReference type="ARBA" id="ARBA00023163"/>
    </source>
</evidence>
<dbReference type="CDD" id="cd06171">
    <property type="entry name" value="Sigma70_r4"/>
    <property type="match status" value="1"/>
</dbReference>
<evidence type="ECO:0000259" key="6">
    <source>
        <dbReference type="Pfam" id="PF08281"/>
    </source>
</evidence>
<dbReference type="InterPro" id="IPR013249">
    <property type="entry name" value="RNA_pol_sigma70_r4_t2"/>
</dbReference>
<dbReference type="SUPFAM" id="SSF88659">
    <property type="entry name" value="Sigma3 and sigma4 domains of RNA polymerase sigma factors"/>
    <property type="match status" value="1"/>
</dbReference>
<dbReference type="Gene3D" id="1.10.10.10">
    <property type="entry name" value="Winged helix-like DNA-binding domain superfamily/Winged helix DNA-binding domain"/>
    <property type="match status" value="1"/>
</dbReference>
<dbReference type="Proteomes" id="UP001597197">
    <property type="component" value="Unassembled WGS sequence"/>
</dbReference>
<sequence length="191" mass="21821">MSPTEETALLWSLFKRGDWGAYTKLYNQNTKLLLNYGHKFTRDQALIEDAVHDLFIRLWTSRATLGTPLSVKNYLYKALRSILFRKLEARARFTEITEADPLGFEVSFDQVVIASEEERALQTKIKAAIGTLPARQQEIVYLRFYEGFGYPEIADIMDITVASTYKLLYKALHNVEVVFTASNGGAARNRN</sequence>
<keyword evidence="2" id="KW-0805">Transcription regulation</keyword>
<dbReference type="InterPro" id="IPR039425">
    <property type="entry name" value="RNA_pol_sigma-70-like"/>
</dbReference>
<evidence type="ECO:0000256" key="3">
    <source>
        <dbReference type="ARBA" id="ARBA00023082"/>
    </source>
</evidence>
<dbReference type="InterPro" id="IPR007627">
    <property type="entry name" value="RNA_pol_sigma70_r2"/>
</dbReference>
<dbReference type="InterPro" id="IPR013325">
    <property type="entry name" value="RNA_pol_sigma_r2"/>
</dbReference>
<dbReference type="SUPFAM" id="SSF88946">
    <property type="entry name" value="Sigma2 domain of RNA polymerase sigma factors"/>
    <property type="match status" value="1"/>
</dbReference>
<organism evidence="7 8">
    <name type="scientific">Hymenobacter bucti</name>
    <dbReference type="NCBI Taxonomy" id="1844114"/>
    <lineage>
        <taxon>Bacteria</taxon>
        <taxon>Pseudomonadati</taxon>
        <taxon>Bacteroidota</taxon>
        <taxon>Cytophagia</taxon>
        <taxon>Cytophagales</taxon>
        <taxon>Hymenobacteraceae</taxon>
        <taxon>Hymenobacter</taxon>
    </lineage>
</organism>
<evidence type="ECO:0000256" key="1">
    <source>
        <dbReference type="ARBA" id="ARBA00010641"/>
    </source>
</evidence>
<dbReference type="EMBL" id="JBHUFD010000003">
    <property type="protein sequence ID" value="MFD1873179.1"/>
    <property type="molecule type" value="Genomic_DNA"/>
</dbReference>
<dbReference type="Pfam" id="PF04542">
    <property type="entry name" value="Sigma70_r2"/>
    <property type="match status" value="1"/>
</dbReference>
<comment type="caution">
    <text evidence="7">The sequence shown here is derived from an EMBL/GenBank/DDBJ whole genome shotgun (WGS) entry which is preliminary data.</text>
</comment>
<protein>
    <submittedName>
        <fullName evidence="7">RNA polymerase sigma factor</fullName>
    </submittedName>
</protein>
<feature type="domain" description="RNA polymerase sigma-70 region 2" evidence="5">
    <location>
        <begin position="25"/>
        <end position="92"/>
    </location>
</feature>
<keyword evidence="3" id="KW-0731">Sigma factor</keyword>
<keyword evidence="4" id="KW-0804">Transcription</keyword>
<evidence type="ECO:0000259" key="5">
    <source>
        <dbReference type="Pfam" id="PF04542"/>
    </source>
</evidence>
<dbReference type="NCBIfam" id="TIGR02937">
    <property type="entry name" value="sigma70-ECF"/>
    <property type="match status" value="1"/>
</dbReference>
<dbReference type="PANTHER" id="PTHR43133">
    <property type="entry name" value="RNA POLYMERASE ECF-TYPE SIGMA FACTO"/>
    <property type="match status" value="1"/>
</dbReference>